<keyword evidence="1 3" id="KW-0238">DNA-binding</keyword>
<dbReference type="InterPro" id="IPR013762">
    <property type="entry name" value="Integrase-like_cat_sf"/>
</dbReference>
<dbReference type="Pfam" id="PF00589">
    <property type="entry name" value="Phage_integrase"/>
    <property type="match status" value="1"/>
</dbReference>
<proteinExistence type="predicted"/>
<name>A0A5Q2F6H4_9ACTN</name>
<evidence type="ECO:0000256" key="1">
    <source>
        <dbReference type="ARBA" id="ARBA00023125"/>
    </source>
</evidence>
<dbReference type="SUPFAM" id="SSF56349">
    <property type="entry name" value="DNA breaking-rejoining enzymes"/>
    <property type="match status" value="1"/>
</dbReference>
<dbReference type="EMBL" id="CP045725">
    <property type="protein sequence ID" value="QGF22429.1"/>
    <property type="molecule type" value="Genomic_DNA"/>
</dbReference>
<evidence type="ECO:0000313" key="7">
    <source>
        <dbReference type="Proteomes" id="UP000386847"/>
    </source>
</evidence>
<dbReference type="PROSITE" id="PS51898">
    <property type="entry name" value="TYR_RECOMBINASE"/>
    <property type="match status" value="1"/>
</dbReference>
<accession>A0A5Q2F6H4</accession>
<protein>
    <submittedName>
        <fullName evidence="6">Tyrosine-type recombinase/integrase</fullName>
    </submittedName>
</protein>
<gene>
    <name evidence="6" type="ORF">Rai3103_00595</name>
</gene>
<feature type="domain" description="Core-binding (CB)" evidence="5">
    <location>
        <begin position="73"/>
        <end position="159"/>
    </location>
</feature>
<evidence type="ECO:0000256" key="3">
    <source>
        <dbReference type="PROSITE-ProRule" id="PRU01248"/>
    </source>
</evidence>
<dbReference type="InterPro" id="IPR002104">
    <property type="entry name" value="Integrase_catalytic"/>
</dbReference>
<dbReference type="Gene3D" id="1.10.150.130">
    <property type="match status" value="1"/>
</dbReference>
<dbReference type="InterPro" id="IPR044068">
    <property type="entry name" value="CB"/>
</dbReference>
<sequence>MPRITKPKADEPIRLVTTKTGEHRYEVVLTVSPPGERRRQVRRRFATLKEARAAVDHTRDAVRGGRFTPSSTVTLDQLVEQWLATRRDIRPVSREGYGQVLKPITTQHGDRRVQSISRAEVERWVASWPTTGGVRGKGISHRSIVYTLQALRQVFDFGVSQGLLPKSPVDGVKPPRRTAEDHTEFRVWTVAELGKFVKAADADPLAAAWRLTCCGLRRSEVLGMDWRAVDLDQGTVRVEAGRVVARETHTTTVDAPKSAASRREVPVEALQPGTVKILREEWLRQGRPTAGLVVINGAGEPVHPDAYGSRFRALCKDSGVPEVRLHSVRHCIATALHEAGEAPAAVARLLGHEVNTHLTFYVTSSDESARRAAERFGKVLAGGAHAV</sequence>
<reference evidence="6 7" key="1">
    <citation type="submission" date="2019-10" db="EMBL/GenBank/DDBJ databases">
        <title>Genomic analysis of Raineyella sp. CBA3103.</title>
        <authorList>
            <person name="Roh S.W."/>
        </authorList>
    </citation>
    <scope>NUCLEOTIDE SEQUENCE [LARGE SCALE GENOMIC DNA]</scope>
    <source>
        <strain evidence="6 7">CBA3103</strain>
    </source>
</reference>
<dbReference type="InterPro" id="IPR010998">
    <property type="entry name" value="Integrase_recombinase_N"/>
</dbReference>
<evidence type="ECO:0000259" key="4">
    <source>
        <dbReference type="PROSITE" id="PS51898"/>
    </source>
</evidence>
<dbReference type="PROSITE" id="PS51900">
    <property type="entry name" value="CB"/>
    <property type="match status" value="1"/>
</dbReference>
<dbReference type="KEGG" id="rain:Rai3103_00595"/>
<dbReference type="InterPro" id="IPR011010">
    <property type="entry name" value="DNA_brk_join_enz"/>
</dbReference>
<dbReference type="PANTHER" id="PTHR30349">
    <property type="entry name" value="PHAGE INTEGRASE-RELATED"/>
    <property type="match status" value="1"/>
</dbReference>
<dbReference type="InterPro" id="IPR050090">
    <property type="entry name" value="Tyrosine_recombinase_XerCD"/>
</dbReference>
<evidence type="ECO:0000313" key="6">
    <source>
        <dbReference type="EMBL" id="QGF22429.1"/>
    </source>
</evidence>
<dbReference type="Proteomes" id="UP000386847">
    <property type="component" value="Chromosome"/>
</dbReference>
<dbReference type="AlphaFoldDB" id="A0A5Q2F6H4"/>
<evidence type="ECO:0000256" key="2">
    <source>
        <dbReference type="ARBA" id="ARBA00023172"/>
    </source>
</evidence>
<dbReference type="GO" id="GO:0015074">
    <property type="term" value="P:DNA integration"/>
    <property type="evidence" value="ECO:0007669"/>
    <property type="project" value="InterPro"/>
</dbReference>
<dbReference type="GO" id="GO:0006310">
    <property type="term" value="P:DNA recombination"/>
    <property type="evidence" value="ECO:0007669"/>
    <property type="project" value="UniProtKB-KW"/>
</dbReference>
<organism evidence="6 7">
    <name type="scientific">Raineyella fluvialis</name>
    <dbReference type="NCBI Taxonomy" id="2662261"/>
    <lineage>
        <taxon>Bacteria</taxon>
        <taxon>Bacillati</taxon>
        <taxon>Actinomycetota</taxon>
        <taxon>Actinomycetes</taxon>
        <taxon>Propionibacteriales</taxon>
        <taxon>Propionibacteriaceae</taxon>
        <taxon>Raineyella</taxon>
    </lineage>
</organism>
<keyword evidence="2" id="KW-0233">DNA recombination</keyword>
<evidence type="ECO:0000259" key="5">
    <source>
        <dbReference type="PROSITE" id="PS51900"/>
    </source>
</evidence>
<keyword evidence="7" id="KW-1185">Reference proteome</keyword>
<dbReference type="RefSeq" id="WP_153570939.1">
    <property type="nucleotide sequence ID" value="NZ_CP045725.1"/>
</dbReference>
<dbReference type="Gene3D" id="1.10.443.10">
    <property type="entry name" value="Intergrase catalytic core"/>
    <property type="match status" value="1"/>
</dbReference>
<dbReference type="GO" id="GO:0003677">
    <property type="term" value="F:DNA binding"/>
    <property type="evidence" value="ECO:0007669"/>
    <property type="project" value="UniProtKB-UniRule"/>
</dbReference>
<feature type="domain" description="Tyr recombinase" evidence="4">
    <location>
        <begin position="183"/>
        <end position="374"/>
    </location>
</feature>
<dbReference type="PANTHER" id="PTHR30349:SF91">
    <property type="entry name" value="INTA PROTEIN"/>
    <property type="match status" value="1"/>
</dbReference>